<dbReference type="PANTHER" id="PTHR17490">
    <property type="entry name" value="SUA5"/>
    <property type="match status" value="1"/>
</dbReference>
<dbReference type="Proteomes" id="UP000238071">
    <property type="component" value="Unassembled WGS sequence"/>
</dbReference>
<keyword evidence="6 9" id="KW-0547">Nucleotide-binding</keyword>
<dbReference type="GO" id="GO:0006450">
    <property type="term" value="P:regulation of translational fidelity"/>
    <property type="evidence" value="ECO:0007669"/>
    <property type="project" value="TreeGrafter"/>
</dbReference>
<evidence type="ECO:0000256" key="1">
    <source>
        <dbReference type="ARBA" id="ARBA00004496"/>
    </source>
</evidence>
<keyword evidence="2 9" id="KW-0963">Cytoplasm</keyword>
<proteinExistence type="inferred from homology"/>
<evidence type="ECO:0000256" key="6">
    <source>
        <dbReference type="ARBA" id="ARBA00022741"/>
    </source>
</evidence>
<dbReference type="InterPro" id="IPR050156">
    <property type="entry name" value="TC-AMP_synthase_SUA5"/>
</dbReference>
<comment type="function">
    <text evidence="9">Required for the formation of a threonylcarbamoyl group on adenosine at position 37 (t(6)A37) in tRNAs that read codons beginning with adenine. Catalyzes the conversion of L-threonine, HCO(3)(-)/CO(2) and ATP to give threonylcarbamoyl-AMP (TC-AMP) as the acyladenylate intermediate, with the release of diphosphate.</text>
</comment>
<reference evidence="11 12" key="1">
    <citation type="submission" date="2018-02" db="EMBL/GenBank/DDBJ databases">
        <title>Subsurface microbial communities from deep shales in Ohio and West Virginia, USA.</title>
        <authorList>
            <person name="Wrighton K."/>
        </authorList>
    </citation>
    <scope>NUCLEOTIDE SEQUENCE [LARGE SCALE GENOMIC DNA]</scope>
    <source>
        <strain evidence="11 12">OWC-G53F</strain>
    </source>
</reference>
<dbReference type="GO" id="GO:0000049">
    <property type="term" value="F:tRNA binding"/>
    <property type="evidence" value="ECO:0007669"/>
    <property type="project" value="TreeGrafter"/>
</dbReference>
<dbReference type="InterPro" id="IPR023535">
    <property type="entry name" value="TC-AMP_synthase"/>
</dbReference>
<dbReference type="InterPro" id="IPR017945">
    <property type="entry name" value="DHBP_synth_RibB-like_a/b_dom"/>
</dbReference>
<evidence type="ECO:0000259" key="10">
    <source>
        <dbReference type="PROSITE" id="PS51163"/>
    </source>
</evidence>
<feature type="domain" description="YrdC-like" evidence="10">
    <location>
        <begin position="6"/>
        <end position="187"/>
    </location>
</feature>
<evidence type="ECO:0000313" key="12">
    <source>
        <dbReference type="Proteomes" id="UP000238071"/>
    </source>
</evidence>
<evidence type="ECO:0000256" key="3">
    <source>
        <dbReference type="ARBA" id="ARBA00022679"/>
    </source>
</evidence>
<keyword evidence="3 9" id="KW-0808">Transferase</keyword>
<dbReference type="EC" id="2.7.7.87" evidence="9"/>
<evidence type="ECO:0000256" key="4">
    <source>
        <dbReference type="ARBA" id="ARBA00022694"/>
    </source>
</evidence>
<name>A0A2S6GXJ8_9GAMM</name>
<dbReference type="NCBIfam" id="TIGR00057">
    <property type="entry name" value="L-threonylcarbamoyladenylate synthase"/>
    <property type="match status" value="1"/>
</dbReference>
<comment type="subcellular location">
    <subcellularLocation>
        <location evidence="1 9">Cytoplasm</location>
    </subcellularLocation>
</comment>
<evidence type="ECO:0000256" key="2">
    <source>
        <dbReference type="ARBA" id="ARBA00022490"/>
    </source>
</evidence>
<dbReference type="Pfam" id="PF01300">
    <property type="entry name" value="Sua5_yciO_yrdC"/>
    <property type="match status" value="1"/>
</dbReference>
<accession>A0A2S6GXJ8</accession>
<dbReference type="EMBL" id="PTIY01000009">
    <property type="protein sequence ID" value="PPK69933.1"/>
    <property type="molecule type" value="Genomic_DNA"/>
</dbReference>
<comment type="caution">
    <text evidence="11">The sequence shown here is derived from an EMBL/GenBank/DDBJ whole genome shotgun (WGS) entry which is preliminary data.</text>
</comment>
<dbReference type="GO" id="GO:0061710">
    <property type="term" value="F:L-threonylcarbamoyladenylate synthase"/>
    <property type="evidence" value="ECO:0007669"/>
    <property type="project" value="UniProtKB-EC"/>
</dbReference>
<keyword evidence="12" id="KW-1185">Reference proteome</keyword>
<dbReference type="AlphaFoldDB" id="A0A2S6GXJ8"/>
<sequence length="187" mass="20598">MPYHSLFKIKNAVRHLKAGAVIAYPTEAVYGLGCDPLNEAAVMALLDIKQRPIEKGLILIASSLEQLRPYLVLNQTIIDRITPTWPGPVTWVIPAQPWVPKWLKGEHKSLAVRVTNHPVARDLCAQFGSPLVSTSANPTTRPAIKESRKLLKTFADADADIFIVHGKVGELAQETAIYDAMSGTRLR</sequence>
<organism evidence="11 12">
    <name type="scientific">Methylobacter tundripaludum</name>
    <dbReference type="NCBI Taxonomy" id="173365"/>
    <lineage>
        <taxon>Bacteria</taxon>
        <taxon>Pseudomonadati</taxon>
        <taxon>Pseudomonadota</taxon>
        <taxon>Gammaproteobacteria</taxon>
        <taxon>Methylococcales</taxon>
        <taxon>Methylococcaceae</taxon>
        <taxon>Methylobacter</taxon>
    </lineage>
</organism>
<dbReference type="GO" id="GO:0002949">
    <property type="term" value="P:tRNA threonylcarbamoyladenosine modification"/>
    <property type="evidence" value="ECO:0007669"/>
    <property type="project" value="UniProtKB-UniRule"/>
</dbReference>
<dbReference type="OrthoDB" id="9814580at2"/>
<evidence type="ECO:0000256" key="7">
    <source>
        <dbReference type="ARBA" id="ARBA00022840"/>
    </source>
</evidence>
<protein>
    <recommendedName>
        <fullName evidence="9">Threonylcarbamoyl-AMP synthase</fullName>
        <shortName evidence="9">TC-AMP synthase</shortName>
        <ecNumber evidence="9">2.7.7.87</ecNumber>
    </recommendedName>
    <alternativeName>
        <fullName evidence="9">L-threonylcarbamoyladenylate synthase</fullName>
    </alternativeName>
    <alternativeName>
        <fullName evidence="9">t(6)A37 threonylcarbamoyladenosine biosynthesis protein TsaC</fullName>
    </alternativeName>
    <alternativeName>
        <fullName evidence="9">tRNA threonylcarbamoyladenosine biosynthesis protein TsaC</fullName>
    </alternativeName>
</protein>
<dbReference type="InterPro" id="IPR006070">
    <property type="entry name" value="Sua5-like_dom"/>
</dbReference>
<dbReference type="PROSITE" id="PS51163">
    <property type="entry name" value="YRDC"/>
    <property type="match status" value="1"/>
</dbReference>
<evidence type="ECO:0000256" key="9">
    <source>
        <dbReference type="HAMAP-Rule" id="MF_01852"/>
    </source>
</evidence>
<evidence type="ECO:0000256" key="8">
    <source>
        <dbReference type="ARBA" id="ARBA00048366"/>
    </source>
</evidence>
<evidence type="ECO:0000256" key="5">
    <source>
        <dbReference type="ARBA" id="ARBA00022695"/>
    </source>
</evidence>
<dbReference type="GO" id="GO:0005524">
    <property type="term" value="F:ATP binding"/>
    <property type="evidence" value="ECO:0007669"/>
    <property type="project" value="UniProtKB-UniRule"/>
</dbReference>
<dbReference type="GO" id="GO:0005737">
    <property type="term" value="C:cytoplasm"/>
    <property type="evidence" value="ECO:0007669"/>
    <property type="project" value="UniProtKB-SubCell"/>
</dbReference>
<gene>
    <name evidence="9" type="primary">tsaC</name>
    <name evidence="11" type="ORF">B0F88_10931</name>
</gene>
<evidence type="ECO:0000313" key="11">
    <source>
        <dbReference type="EMBL" id="PPK69933.1"/>
    </source>
</evidence>
<dbReference type="GO" id="GO:0003725">
    <property type="term" value="F:double-stranded RNA binding"/>
    <property type="evidence" value="ECO:0007669"/>
    <property type="project" value="InterPro"/>
</dbReference>
<keyword evidence="4 9" id="KW-0819">tRNA processing</keyword>
<dbReference type="PANTHER" id="PTHR17490:SF18">
    <property type="entry name" value="THREONYLCARBAMOYL-AMP SYNTHASE"/>
    <property type="match status" value="1"/>
</dbReference>
<dbReference type="HAMAP" id="MF_01852">
    <property type="entry name" value="TsaC"/>
    <property type="match status" value="1"/>
</dbReference>
<comment type="catalytic activity">
    <reaction evidence="8 9">
        <text>L-threonine + hydrogencarbonate + ATP = L-threonylcarbamoyladenylate + diphosphate + H2O</text>
        <dbReference type="Rhea" id="RHEA:36407"/>
        <dbReference type="ChEBI" id="CHEBI:15377"/>
        <dbReference type="ChEBI" id="CHEBI:17544"/>
        <dbReference type="ChEBI" id="CHEBI:30616"/>
        <dbReference type="ChEBI" id="CHEBI:33019"/>
        <dbReference type="ChEBI" id="CHEBI:57926"/>
        <dbReference type="ChEBI" id="CHEBI:73682"/>
        <dbReference type="EC" id="2.7.7.87"/>
    </reaction>
</comment>
<dbReference type="RefSeq" id="WP_104424114.1">
    <property type="nucleotide sequence ID" value="NZ_PTIY01000009.1"/>
</dbReference>
<dbReference type="Gene3D" id="3.90.870.10">
    <property type="entry name" value="DHBP synthase"/>
    <property type="match status" value="1"/>
</dbReference>
<keyword evidence="5 9" id="KW-0548">Nucleotidyltransferase</keyword>
<comment type="similarity">
    <text evidence="9">Belongs to the SUA5 family. TsaC subfamily.</text>
</comment>
<dbReference type="SUPFAM" id="SSF55821">
    <property type="entry name" value="YrdC/RibB"/>
    <property type="match status" value="1"/>
</dbReference>
<keyword evidence="7 9" id="KW-0067">ATP-binding</keyword>